<organism evidence="1 2">
    <name type="scientific">Sphingomonas ginsenosidivorax</name>
    <dbReference type="NCBI Taxonomy" id="862135"/>
    <lineage>
        <taxon>Bacteria</taxon>
        <taxon>Pseudomonadati</taxon>
        <taxon>Pseudomonadota</taxon>
        <taxon>Alphaproteobacteria</taxon>
        <taxon>Sphingomonadales</taxon>
        <taxon>Sphingomonadaceae</taxon>
        <taxon>Sphingomonas</taxon>
    </lineage>
</organism>
<evidence type="ECO:0000313" key="2">
    <source>
        <dbReference type="Proteomes" id="UP000321250"/>
    </source>
</evidence>
<dbReference type="EMBL" id="VOQR01000001">
    <property type="protein sequence ID" value="TXC70819.1"/>
    <property type="molecule type" value="Genomic_DNA"/>
</dbReference>
<accession>A0A5C6UDS8</accession>
<keyword evidence="2" id="KW-1185">Reference proteome</keyword>
<dbReference type="Pfam" id="PF11625">
    <property type="entry name" value="DUF3253"/>
    <property type="match status" value="1"/>
</dbReference>
<name>A0A5C6UDS8_9SPHN</name>
<dbReference type="Gene3D" id="1.10.10.10">
    <property type="entry name" value="Winged helix-like DNA-binding domain superfamily/Winged helix DNA-binding domain"/>
    <property type="match status" value="1"/>
</dbReference>
<evidence type="ECO:0000313" key="1">
    <source>
        <dbReference type="EMBL" id="TXC70819.1"/>
    </source>
</evidence>
<proteinExistence type="predicted"/>
<dbReference type="InterPro" id="IPR036390">
    <property type="entry name" value="WH_DNA-bd_sf"/>
</dbReference>
<comment type="caution">
    <text evidence="1">The sequence shown here is derived from an EMBL/GenBank/DDBJ whole genome shotgun (WGS) entry which is preliminary data.</text>
</comment>
<sequence>MALVDRRAPEATVCPSEVARAIATTADAWRDAMPAVHAAVDGLVADGVVSLSWKGVPLAVRAGPYRIRRVLPE</sequence>
<dbReference type="OrthoDB" id="34459at2"/>
<gene>
    <name evidence="1" type="ORF">FSB78_07600</name>
</gene>
<dbReference type="RefSeq" id="WP_147081489.1">
    <property type="nucleotide sequence ID" value="NZ_VOQR01000001.1"/>
</dbReference>
<dbReference type="Proteomes" id="UP000321250">
    <property type="component" value="Unassembled WGS sequence"/>
</dbReference>
<dbReference type="InterPro" id="IPR036388">
    <property type="entry name" value="WH-like_DNA-bd_sf"/>
</dbReference>
<dbReference type="SUPFAM" id="SSF46785">
    <property type="entry name" value="Winged helix' DNA-binding domain"/>
    <property type="match status" value="1"/>
</dbReference>
<reference evidence="1 2" key="1">
    <citation type="journal article" date="2013" name="Antonie Van Leeuwenhoek">
        <title>Sphingomonas ginsenosidivorax sp. nov., with the ability to transform ginsenosides.</title>
        <authorList>
            <person name="Jin X.F."/>
            <person name="Kim J.K."/>
            <person name="Liu Q.M."/>
            <person name="Kang M.S."/>
            <person name="He D."/>
            <person name="Jin F.X."/>
            <person name="Kim S.C."/>
            <person name="Im W.T."/>
        </authorList>
    </citation>
    <scope>NUCLEOTIDE SEQUENCE [LARGE SCALE GENOMIC DNA]</scope>
    <source>
        <strain evidence="1 2">KHI67</strain>
    </source>
</reference>
<dbReference type="InterPro" id="IPR021660">
    <property type="entry name" value="DUF3253"/>
</dbReference>
<dbReference type="AlphaFoldDB" id="A0A5C6UDS8"/>
<protein>
    <submittedName>
        <fullName evidence="1">DUF3253 domain-containing protein</fullName>
    </submittedName>
</protein>